<dbReference type="InParanoid" id="A0A5N3ZZ33"/>
<evidence type="ECO:0008006" key="3">
    <source>
        <dbReference type="Google" id="ProtNLM"/>
    </source>
</evidence>
<dbReference type="AlphaFoldDB" id="A0A5N3ZZ33"/>
<dbReference type="PANTHER" id="PTHR37162:SF1">
    <property type="entry name" value="BED-TYPE DOMAIN-CONTAINING PROTEIN"/>
    <property type="match status" value="1"/>
</dbReference>
<sequence length="77" mass="8985">VVRNVFVHGCSCHSLHLARSHAAKKLPSTVGQFARDIYSYFAYSSKRLHQLFECQIYAQEKSHKMLYPSQTRWLSLK</sequence>
<gene>
    <name evidence="1" type="ORF">PPYR_15369</name>
</gene>
<accession>A0A5N3ZZ33</accession>
<protein>
    <recommendedName>
        <fullName evidence="3">DUF659 domain-containing protein</fullName>
    </recommendedName>
</protein>
<name>A0A5N3ZZ33_PHOPY</name>
<dbReference type="Proteomes" id="UP000327044">
    <property type="component" value="Unassembled WGS sequence"/>
</dbReference>
<organism evidence="1 2">
    <name type="scientific">Photinus pyralis</name>
    <name type="common">Common eastern firefly</name>
    <name type="synonym">Lampyris pyralis</name>
    <dbReference type="NCBI Taxonomy" id="7054"/>
    <lineage>
        <taxon>Eukaryota</taxon>
        <taxon>Metazoa</taxon>
        <taxon>Ecdysozoa</taxon>
        <taxon>Arthropoda</taxon>
        <taxon>Hexapoda</taxon>
        <taxon>Insecta</taxon>
        <taxon>Pterygota</taxon>
        <taxon>Neoptera</taxon>
        <taxon>Endopterygota</taxon>
        <taxon>Coleoptera</taxon>
        <taxon>Polyphaga</taxon>
        <taxon>Elateriformia</taxon>
        <taxon>Elateroidea</taxon>
        <taxon>Lampyridae</taxon>
        <taxon>Lampyrinae</taxon>
        <taxon>Photinus</taxon>
    </lineage>
</organism>
<evidence type="ECO:0000313" key="1">
    <source>
        <dbReference type="EMBL" id="KAB0790298.1"/>
    </source>
</evidence>
<evidence type="ECO:0000313" key="2">
    <source>
        <dbReference type="Proteomes" id="UP000327044"/>
    </source>
</evidence>
<proteinExistence type="predicted"/>
<feature type="non-terminal residue" evidence="1">
    <location>
        <position position="1"/>
    </location>
</feature>
<reference evidence="1 2" key="1">
    <citation type="journal article" date="2018" name="Elife">
        <title>Firefly genomes illuminate parallel origins of bioluminescence in beetles.</title>
        <authorList>
            <person name="Fallon T.R."/>
            <person name="Lower S.E."/>
            <person name="Chang C.H."/>
            <person name="Bessho-Uehara M."/>
            <person name="Martin G.J."/>
            <person name="Bewick A.J."/>
            <person name="Behringer M."/>
            <person name="Debat H.J."/>
            <person name="Wong I."/>
            <person name="Day J.C."/>
            <person name="Suvorov A."/>
            <person name="Silva C.J."/>
            <person name="Stanger-Hall K.F."/>
            <person name="Hall D.W."/>
            <person name="Schmitz R.J."/>
            <person name="Nelson D.R."/>
            <person name="Lewis S.M."/>
            <person name="Shigenobu S."/>
            <person name="Bybee S.M."/>
            <person name="Larracuente A.M."/>
            <person name="Oba Y."/>
            <person name="Weng J.K."/>
        </authorList>
    </citation>
    <scope>NUCLEOTIDE SEQUENCE [LARGE SCALE GENOMIC DNA]</scope>
    <source>
        <strain evidence="1">1611_PpyrPB1</strain>
        <tissue evidence="1">Whole body</tissue>
    </source>
</reference>
<comment type="caution">
    <text evidence="1">The sequence shown here is derived from an EMBL/GenBank/DDBJ whole genome shotgun (WGS) entry which is preliminary data.</text>
</comment>
<feature type="non-terminal residue" evidence="1">
    <location>
        <position position="77"/>
    </location>
</feature>
<dbReference type="PANTHER" id="PTHR37162">
    <property type="entry name" value="HAT FAMILY DIMERISATION DOMAINCONTAINING PROTEIN-RELATED"/>
    <property type="match status" value="1"/>
</dbReference>
<dbReference type="EMBL" id="VVIM01001539">
    <property type="protein sequence ID" value="KAB0790298.1"/>
    <property type="molecule type" value="Genomic_DNA"/>
</dbReference>
<keyword evidence="2" id="KW-1185">Reference proteome</keyword>